<dbReference type="RefSeq" id="XP_013245685.1">
    <property type="nucleotide sequence ID" value="XM_013390231.1"/>
</dbReference>
<reference evidence="13 14" key="1">
    <citation type="submission" date="2014-05" db="EMBL/GenBank/DDBJ databases">
        <title>Draft genome sequence of a rare smut relative, Tilletiaria anomala UBC 951.</title>
        <authorList>
            <consortium name="DOE Joint Genome Institute"/>
            <person name="Toome M."/>
            <person name="Kuo A."/>
            <person name="Henrissat B."/>
            <person name="Lipzen A."/>
            <person name="Tritt A."/>
            <person name="Yoshinaga Y."/>
            <person name="Zane M."/>
            <person name="Barry K."/>
            <person name="Grigoriev I.V."/>
            <person name="Spatafora J.W."/>
            <person name="Aimea M.C."/>
        </authorList>
    </citation>
    <scope>NUCLEOTIDE SEQUENCE [LARGE SCALE GENOMIC DNA]</scope>
    <source>
        <strain evidence="13 14">UBC 951</strain>
    </source>
</reference>
<comment type="subcellular location">
    <subcellularLocation>
        <location evidence="1">Mitochondrion matrix</location>
    </subcellularLocation>
</comment>
<dbReference type="InterPro" id="IPR001412">
    <property type="entry name" value="aa-tRNA-synth_I_CS"/>
</dbReference>
<keyword evidence="7 12" id="KW-0648">Protein biosynthesis</keyword>
<dbReference type="HAMAP" id="MF_00140_B">
    <property type="entry name" value="Trp_tRNA_synth_B"/>
    <property type="match status" value="1"/>
</dbReference>
<gene>
    <name evidence="13" type="ORF">K437DRAFT_220018</name>
</gene>
<evidence type="ECO:0000256" key="2">
    <source>
        <dbReference type="ARBA" id="ARBA00005594"/>
    </source>
</evidence>
<dbReference type="SUPFAM" id="SSF52374">
    <property type="entry name" value="Nucleotidylyl transferase"/>
    <property type="match status" value="1"/>
</dbReference>
<dbReference type="PRINTS" id="PR01039">
    <property type="entry name" value="TRNASYNTHTRP"/>
</dbReference>
<dbReference type="STRING" id="1037660.A0A066WGG5"/>
<evidence type="ECO:0000256" key="1">
    <source>
        <dbReference type="ARBA" id="ARBA00004305"/>
    </source>
</evidence>
<dbReference type="EC" id="6.1.1.2" evidence="3"/>
<dbReference type="Gene3D" id="1.10.240.10">
    <property type="entry name" value="Tyrosyl-Transfer RNA Synthetase"/>
    <property type="match status" value="1"/>
</dbReference>
<dbReference type="InterPro" id="IPR050203">
    <property type="entry name" value="Trp-tRNA_synthetase"/>
</dbReference>
<evidence type="ECO:0000256" key="6">
    <source>
        <dbReference type="ARBA" id="ARBA00022840"/>
    </source>
</evidence>
<dbReference type="PANTHER" id="PTHR43766:SF1">
    <property type="entry name" value="TRYPTOPHAN--TRNA LIGASE, MITOCHONDRIAL"/>
    <property type="match status" value="1"/>
</dbReference>
<dbReference type="PANTHER" id="PTHR43766">
    <property type="entry name" value="TRYPTOPHAN--TRNA LIGASE, MITOCHONDRIAL"/>
    <property type="match status" value="1"/>
</dbReference>
<dbReference type="InParanoid" id="A0A066WGG5"/>
<evidence type="ECO:0000256" key="5">
    <source>
        <dbReference type="ARBA" id="ARBA00022741"/>
    </source>
</evidence>
<keyword evidence="4 12" id="KW-0436">Ligase</keyword>
<dbReference type="EMBL" id="JMSN01000006">
    <property type="protein sequence ID" value="KDN52846.1"/>
    <property type="molecule type" value="Genomic_DNA"/>
</dbReference>
<keyword evidence="5 12" id="KW-0547">Nucleotide-binding</keyword>
<name>A0A066WGG5_TILAU</name>
<dbReference type="GO" id="GO:0005524">
    <property type="term" value="F:ATP binding"/>
    <property type="evidence" value="ECO:0007669"/>
    <property type="project" value="UniProtKB-KW"/>
</dbReference>
<dbReference type="FunCoup" id="A0A066WGG5">
    <property type="interactions" value="287"/>
</dbReference>
<evidence type="ECO:0000256" key="3">
    <source>
        <dbReference type="ARBA" id="ARBA00013161"/>
    </source>
</evidence>
<accession>A0A066WGG5</accession>
<comment type="caution">
    <text evidence="13">The sequence shown here is derived from an EMBL/GenBank/DDBJ whole genome shotgun (WGS) entry which is preliminary data.</text>
</comment>
<evidence type="ECO:0000256" key="12">
    <source>
        <dbReference type="RuleBase" id="RU363036"/>
    </source>
</evidence>
<dbReference type="InterPro" id="IPR014729">
    <property type="entry name" value="Rossmann-like_a/b/a_fold"/>
</dbReference>
<dbReference type="Gene3D" id="3.40.50.620">
    <property type="entry name" value="HUPs"/>
    <property type="match status" value="1"/>
</dbReference>
<dbReference type="AlphaFoldDB" id="A0A066WGG5"/>
<evidence type="ECO:0000313" key="13">
    <source>
        <dbReference type="EMBL" id="KDN52846.1"/>
    </source>
</evidence>
<dbReference type="GeneID" id="25262257"/>
<keyword evidence="8 12" id="KW-0030">Aminoacyl-tRNA synthetase</keyword>
<evidence type="ECO:0000256" key="9">
    <source>
        <dbReference type="ARBA" id="ARBA00030268"/>
    </source>
</evidence>
<keyword evidence="6 12" id="KW-0067">ATP-binding</keyword>
<comment type="catalytic activity">
    <reaction evidence="10">
        <text>tRNA(Trp) + L-tryptophan + ATP = L-tryptophyl-tRNA(Trp) + AMP + diphosphate + H(+)</text>
        <dbReference type="Rhea" id="RHEA:24080"/>
        <dbReference type="Rhea" id="RHEA-COMP:9671"/>
        <dbReference type="Rhea" id="RHEA-COMP:9705"/>
        <dbReference type="ChEBI" id="CHEBI:15378"/>
        <dbReference type="ChEBI" id="CHEBI:30616"/>
        <dbReference type="ChEBI" id="CHEBI:33019"/>
        <dbReference type="ChEBI" id="CHEBI:57912"/>
        <dbReference type="ChEBI" id="CHEBI:78442"/>
        <dbReference type="ChEBI" id="CHEBI:78535"/>
        <dbReference type="ChEBI" id="CHEBI:456215"/>
        <dbReference type="EC" id="6.1.1.2"/>
    </reaction>
</comment>
<dbReference type="InterPro" id="IPR002306">
    <property type="entry name" value="Trp-tRNA-ligase"/>
</dbReference>
<dbReference type="InterPro" id="IPR002305">
    <property type="entry name" value="aa-tRNA-synth_Ic"/>
</dbReference>
<dbReference type="PROSITE" id="PS00178">
    <property type="entry name" value="AA_TRNA_LIGASE_I"/>
    <property type="match status" value="1"/>
</dbReference>
<dbReference type="Pfam" id="PF00579">
    <property type="entry name" value="tRNA-synt_1b"/>
    <property type="match status" value="1"/>
</dbReference>
<keyword evidence="14" id="KW-1185">Reference proteome</keyword>
<evidence type="ECO:0000256" key="11">
    <source>
        <dbReference type="ARBA" id="ARBA00069760"/>
    </source>
</evidence>
<evidence type="ECO:0000256" key="4">
    <source>
        <dbReference type="ARBA" id="ARBA00022598"/>
    </source>
</evidence>
<dbReference type="Proteomes" id="UP000027361">
    <property type="component" value="Unassembled WGS sequence"/>
</dbReference>
<dbReference type="GO" id="GO:0005759">
    <property type="term" value="C:mitochondrial matrix"/>
    <property type="evidence" value="ECO:0007669"/>
    <property type="project" value="UniProtKB-SubCell"/>
</dbReference>
<protein>
    <recommendedName>
        <fullName evidence="11">Tryptophan--tRNA ligase, mitochondrial</fullName>
        <ecNumber evidence="3">6.1.1.2</ecNumber>
    </recommendedName>
    <alternativeName>
        <fullName evidence="9">Tryptophanyl-tRNA synthetase</fullName>
    </alternativeName>
</protein>
<evidence type="ECO:0000256" key="10">
    <source>
        <dbReference type="ARBA" id="ARBA00049929"/>
    </source>
</evidence>
<dbReference type="GO" id="GO:0004830">
    <property type="term" value="F:tryptophan-tRNA ligase activity"/>
    <property type="evidence" value="ECO:0007669"/>
    <property type="project" value="UniProtKB-EC"/>
</dbReference>
<dbReference type="HOGENOM" id="CLU_029244_1_3_1"/>
<dbReference type="FunFam" id="3.40.50.620:FF:000082">
    <property type="entry name" value="MSW1p Mitochondrial tryptophanyl-tRNA synthetase"/>
    <property type="match status" value="1"/>
</dbReference>
<dbReference type="NCBIfam" id="TIGR00233">
    <property type="entry name" value="trpS"/>
    <property type="match status" value="1"/>
</dbReference>
<evidence type="ECO:0000256" key="8">
    <source>
        <dbReference type="ARBA" id="ARBA00023146"/>
    </source>
</evidence>
<sequence length="433" mass="47177">MTVAVVGFPRRSLLETAWTACRPRVHSLALHCCCPANQLAASSLRTFRSSRKAPNAGISWSEALSKDQDIGKVIFSGIQPTGVPHLGNYLGALMNWVDMQNAAAPEDTLLFSSVGFHALTMPQDPNVLRRDRRDMLAALLAIGMDPKRCTIFQQENVPQHAELAWIFNCITSIGKLRRITTWKSKVAIARHAQNAASEADASTSEGELNLGLFAYPVLQAADILLYKATHVPVGEDQVQHLELSRDIAHVFNRTHGTNLFPSPQHIITPTKRVLSLRDPSQKMSKSSPDPNSRILLTDTPQQVRKKLQRAVTDDERVLSYDPDARPGVSNLLGILAALRVRSNFAQGRNTPALSPGDIADELNKAKGGAAGAGTLKAEATDAIVEALQPIQAELQRLEKEDGYLDTLAREGAKKAAEIAEHTMCQVRQCTGLA</sequence>
<dbReference type="FunFam" id="1.10.240.10:FF:000002">
    <property type="entry name" value="Tryptophan--tRNA ligase"/>
    <property type="match status" value="1"/>
</dbReference>
<comment type="similarity">
    <text evidence="2 12">Belongs to the class-I aminoacyl-tRNA synthetase family.</text>
</comment>
<evidence type="ECO:0000313" key="14">
    <source>
        <dbReference type="Proteomes" id="UP000027361"/>
    </source>
</evidence>
<dbReference type="GO" id="GO:0070183">
    <property type="term" value="P:mitochondrial tryptophanyl-tRNA aminoacylation"/>
    <property type="evidence" value="ECO:0007669"/>
    <property type="project" value="TreeGrafter"/>
</dbReference>
<dbReference type="OrthoDB" id="15808at2759"/>
<organism evidence="13 14">
    <name type="scientific">Tilletiaria anomala (strain ATCC 24038 / CBS 436.72 / UBC 951)</name>
    <dbReference type="NCBI Taxonomy" id="1037660"/>
    <lineage>
        <taxon>Eukaryota</taxon>
        <taxon>Fungi</taxon>
        <taxon>Dikarya</taxon>
        <taxon>Basidiomycota</taxon>
        <taxon>Ustilaginomycotina</taxon>
        <taxon>Exobasidiomycetes</taxon>
        <taxon>Georgefischeriales</taxon>
        <taxon>Tilletiariaceae</taxon>
        <taxon>Tilletiaria</taxon>
    </lineage>
</organism>
<dbReference type="CDD" id="cd00806">
    <property type="entry name" value="TrpRS_core"/>
    <property type="match status" value="1"/>
</dbReference>
<dbReference type="InterPro" id="IPR024109">
    <property type="entry name" value="Trp-tRNA-ligase_bac-type"/>
</dbReference>
<dbReference type="OMA" id="GWGQFKP"/>
<evidence type="ECO:0000256" key="7">
    <source>
        <dbReference type="ARBA" id="ARBA00022917"/>
    </source>
</evidence>
<proteinExistence type="inferred from homology"/>